<proteinExistence type="predicted"/>
<dbReference type="InterPro" id="IPR002933">
    <property type="entry name" value="Peptidase_M20"/>
</dbReference>
<protein>
    <submittedName>
        <fullName evidence="2">Aminobenzoyl-glutamate utilization protein B</fullName>
    </submittedName>
</protein>
<dbReference type="NCBIfam" id="TIGR01891">
    <property type="entry name" value="amidohydrolases"/>
    <property type="match status" value="1"/>
</dbReference>
<dbReference type="GO" id="GO:0071713">
    <property type="term" value="F:para-aminobenzoyl-glutamate hydrolase activity"/>
    <property type="evidence" value="ECO:0007669"/>
    <property type="project" value="TreeGrafter"/>
</dbReference>
<dbReference type="PANTHER" id="PTHR30575:SF0">
    <property type="entry name" value="XAA-ARG DIPEPTIDASE"/>
    <property type="match status" value="1"/>
</dbReference>
<accession>A0A1I4XIG8</accession>
<dbReference type="InterPro" id="IPR017439">
    <property type="entry name" value="Amidohydrolase"/>
</dbReference>
<dbReference type="InterPro" id="IPR052030">
    <property type="entry name" value="Peptidase_M20/M20A_hydrolases"/>
</dbReference>
<dbReference type="GO" id="GO:0016805">
    <property type="term" value="F:dipeptidase activity"/>
    <property type="evidence" value="ECO:0007669"/>
    <property type="project" value="TreeGrafter"/>
</dbReference>
<dbReference type="SUPFAM" id="SSF55031">
    <property type="entry name" value="Bacterial exopeptidase dimerisation domain"/>
    <property type="match status" value="1"/>
</dbReference>
<dbReference type="Gene3D" id="3.30.70.360">
    <property type="match status" value="1"/>
</dbReference>
<keyword evidence="3" id="KW-1185">Reference proteome</keyword>
<reference evidence="2 3" key="1">
    <citation type="submission" date="2016-10" db="EMBL/GenBank/DDBJ databases">
        <authorList>
            <person name="de Groot N.N."/>
        </authorList>
    </citation>
    <scope>NUCLEOTIDE SEQUENCE [LARGE SCALE GENOMIC DNA]</scope>
    <source>
        <strain evidence="2 3">ML2</strain>
    </source>
</reference>
<dbReference type="eggNOG" id="COG1473">
    <property type="taxonomic scope" value="Bacteria"/>
</dbReference>
<dbReference type="EMBL" id="FOVK01000001">
    <property type="protein sequence ID" value="SFN25386.1"/>
    <property type="molecule type" value="Genomic_DNA"/>
</dbReference>
<dbReference type="Pfam" id="PF01546">
    <property type="entry name" value="Peptidase_M20"/>
    <property type="match status" value="1"/>
</dbReference>
<dbReference type="InterPro" id="IPR017145">
    <property type="entry name" value="Aminobenzoyl-glu_utiliz_pB"/>
</dbReference>
<dbReference type="Proteomes" id="UP000181899">
    <property type="component" value="Unassembled WGS sequence"/>
</dbReference>
<dbReference type="OrthoDB" id="9781032at2"/>
<dbReference type="Gene3D" id="3.40.630.10">
    <property type="entry name" value="Zn peptidases"/>
    <property type="match status" value="2"/>
</dbReference>
<dbReference type="STRING" id="398199.SAMN05421804_102275"/>
<dbReference type="RefSeq" id="WP_083422506.1">
    <property type="nucleotide sequence ID" value="NZ_FOVK01000001.1"/>
</dbReference>
<feature type="domain" description="Peptidase M20 dimerisation" evidence="1">
    <location>
        <begin position="172"/>
        <end position="256"/>
    </location>
</feature>
<dbReference type="InterPro" id="IPR036264">
    <property type="entry name" value="Bact_exopeptidase_dim_dom"/>
</dbReference>
<dbReference type="PANTHER" id="PTHR30575">
    <property type="entry name" value="PEPTIDASE M20"/>
    <property type="match status" value="1"/>
</dbReference>
<dbReference type="PIRSF" id="PIRSF037227">
    <property type="entry name" value="Aminobenzoyl-glu_utiliz_pB"/>
    <property type="match status" value="1"/>
</dbReference>
<gene>
    <name evidence="2" type="ORF">SAMN04488695_1014</name>
</gene>
<dbReference type="GO" id="GO:0005737">
    <property type="term" value="C:cytoplasm"/>
    <property type="evidence" value="ECO:0007669"/>
    <property type="project" value="TreeGrafter"/>
</dbReference>
<name>A0A1I4XIG8_9CLOT</name>
<dbReference type="SUPFAM" id="SSF53187">
    <property type="entry name" value="Zn-dependent exopeptidases"/>
    <property type="match status" value="1"/>
</dbReference>
<dbReference type="InterPro" id="IPR011650">
    <property type="entry name" value="Peptidase_M20_dimer"/>
</dbReference>
<dbReference type="AlphaFoldDB" id="A0A1I4XIG8"/>
<evidence type="ECO:0000313" key="3">
    <source>
        <dbReference type="Proteomes" id="UP000181899"/>
    </source>
</evidence>
<dbReference type="FunFam" id="3.30.70.360:FF:000004">
    <property type="entry name" value="Peptidase M20 domain-containing protein 2"/>
    <property type="match status" value="1"/>
</dbReference>
<dbReference type="GO" id="GO:0046657">
    <property type="term" value="P:folic acid catabolic process"/>
    <property type="evidence" value="ECO:0007669"/>
    <property type="project" value="TreeGrafter"/>
</dbReference>
<evidence type="ECO:0000259" key="1">
    <source>
        <dbReference type="Pfam" id="PF07687"/>
    </source>
</evidence>
<sequence>MFSISQDLYNYPEISGEEKQSSEKFKMILKEQGFHIHEFPEEELKYAFYAEYGKGHPMVGLLGEYDALPGLSQKGGSMVKEAVGASEPGHACGHNLIGTSAYASALAVKKYLEDTGKEGTVRFYGCPQEELLDGKVLMAKYHAFEGCDAGFSYHPWNANFPVYQGFLAMNNLKFHFTGISSHAGQAPGQGRSALDAVELANMGVNVMREHVISSARIHYVITNGGEAPNIVPKEASSWYYVRAPHRRDVNEITDRVLNCQKGAALMTDTTLSYEKVGGCYEILPNHVLFQLAHQNFHEMEMSPYTEEEKNLAKVLSMSLPEEQLKKDREVLGMETEGSYIHKETLSIEAAKSYPISGSSDIGDVSWLMPFSAIFTAAWPLGVNAHTWQSASASGSSLGQKGMLYAAKIMAGMAVDLMEKPEILREAQEEFRSRTEGNPYVSPLG</sequence>
<dbReference type="Pfam" id="PF07687">
    <property type="entry name" value="M20_dimer"/>
    <property type="match status" value="1"/>
</dbReference>
<organism evidence="2 3">
    <name type="scientific">Proteiniclasticum ruminis</name>
    <dbReference type="NCBI Taxonomy" id="398199"/>
    <lineage>
        <taxon>Bacteria</taxon>
        <taxon>Bacillati</taxon>
        <taxon>Bacillota</taxon>
        <taxon>Clostridia</taxon>
        <taxon>Eubacteriales</taxon>
        <taxon>Clostridiaceae</taxon>
        <taxon>Proteiniclasticum</taxon>
    </lineage>
</organism>
<evidence type="ECO:0000313" key="2">
    <source>
        <dbReference type="EMBL" id="SFN25386.1"/>
    </source>
</evidence>